<dbReference type="AlphaFoldDB" id="A0A1G4K7L4"/>
<name>A0A1G4K7L4_9SACH</name>
<dbReference type="Proteomes" id="UP000191024">
    <property type="component" value="Chromosome G"/>
</dbReference>
<dbReference type="EMBL" id="LT598469">
    <property type="protein sequence ID" value="SCU99961.1"/>
    <property type="molecule type" value="Genomic_DNA"/>
</dbReference>
<proteinExistence type="predicted"/>
<organism evidence="2 3">
    <name type="scientific">Lachancea mirantina</name>
    <dbReference type="NCBI Taxonomy" id="1230905"/>
    <lineage>
        <taxon>Eukaryota</taxon>
        <taxon>Fungi</taxon>
        <taxon>Dikarya</taxon>
        <taxon>Ascomycota</taxon>
        <taxon>Saccharomycotina</taxon>
        <taxon>Saccharomycetes</taxon>
        <taxon>Saccharomycetales</taxon>
        <taxon>Saccharomycetaceae</taxon>
        <taxon>Lachancea</taxon>
    </lineage>
</organism>
<evidence type="ECO:0000313" key="2">
    <source>
        <dbReference type="EMBL" id="SCU99961.1"/>
    </source>
</evidence>
<evidence type="ECO:0000256" key="1">
    <source>
        <dbReference type="SAM" id="MobiDB-lite"/>
    </source>
</evidence>
<gene>
    <name evidence="2" type="ORF">LAMI_0G01970G</name>
</gene>
<dbReference type="OrthoDB" id="185373at2759"/>
<protein>
    <submittedName>
        <fullName evidence="2">LAMI_0G01970g1_1</fullName>
    </submittedName>
</protein>
<accession>A0A1G4K7L4</accession>
<keyword evidence="3" id="KW-1185">Reference proteome</keyword>
<feature type="region of interest" description="Disordered" evidence="1">
    <location>
        <begin position="1"/>
        <end position="23"/>
    </location>
</feature>
<sequence>MLKRSLKSVVRSTGRHVSGSRARIRPDVAKFRPKNDDLRANDGKEINIKAESQEKVLRDLKKLGFQTINIKDSAENAFLDYLEESKSPFKKSAKNLNKLKSELNNSDENAKDRIAAVFDFLLKEMEGEVRRFSSMTPEQVERISFKTSGRDGIDSENDLEKALTSDIMAAYTSQEKYSLLTYTENVFRILADLNSRNAAATDVVSIEQLVQVFELSKLLPISDYRLRGIFLSGHLLYSLKTLRMDPVNESFYIDALVYYGIYKEALSLFQTNCPRVHQRWWFEMGMMVHLRANHLQQFDRLFELTERQFGSDYISPKVLRLGIRRKLYVRDYSGAEKLTQLFIKIVRLCGITNEDQDAMQASRSRDFENEEDANAFLNEKNPPSFNDFIAIIQYHLHRKRIDSGLKLLAQLIEMPGFQNEAQVSLVMKLKLFLLRDFEIFKQEIKPHMSKSDCDVHLAKLKEHFDALVNDKNAAAVKNNFNHLLFDSVVSLSSNPTLVNTVEEFITRTWFSPLTEPDKSKKLRGILDVLLRQGKEEKALKILEHMEQATSRSNGSSSQQANAHHYAVFFNYYADLTKDRKGKALEELFGKVKSLLDRMHAFDIFYNAVFLTSLLRFYRTVYDFNNCSAIVNPLIDSKLAKFELPHVDKGLKSFFERRNINLALYKEIWRCLHAYHIVFGDRFGIEGNSSNAAGWRYRINDIRNATQVHPSFTVRFLFKCMVEEDNILPDMGFYHLIIKTIIASRDWAFLPAILKYMSQVHGVSSNAKLMRYIDLGLKREYIALERDRLEQNLVVRGNDPKYSLANRARRHIEAKIKEGTILQETAAGDVSINDRIIKNILQYLNSLEAGKSDVKESETYLGL</sequence>
<reference evidence="2 3" key="1">
    <citation type="submission" date="2016-03" db="EMBL/GenBank/DDBJ databases">
        <authorList>
            <person name="Devillers H."/>
        </authorList>
    </citation>
    <scope>NUCLEOTIDE SEQUENCE [LARGE SCALE GENOMIC DNA]</scope>
    <source>
        <strain evidence="2">CBS 11717</strain>
    </source>
</reference>
<evidence type="ECO:0000313" key="3">
    <source>
        <dbReference type="Proteomes" id="UP000191024"/>
    </source>
</evidence>